<dbReference type="PROSITE" id="PS51253">
    <property type="entry name" value="HTH_CENPB"/>
    <property type="match status" value="1"/>
</dbReference>
<dbReference type="Gene3D" id="3.30.160.60">
    <property type="entry name" value="Classic Zinc Finger"/>
    <property type="match status" value="1"/>
</dbReference>
<gene>
    <name evidence="11" type="primary">LOC129337999</name>
</gene>
<evidence type="ECO:0000256" key="4">
    <source>
        <dbReference type="PROSITE-ProRule" id="PRU00042"/>
    </source>
</evidence>
<evidence type="ECO:0000256" key="1">
    <source>
        <dbReference type="ARBA" id="ARBA00004123"/>
    </source>
</evidence>
<keyword evidence="3 5" id="KW-0539">Nucleus</keyword>
<dbReference type="GO" id="GO:0003677">
    <property type="term" value="F:DNA binding"/>
    <property type="evidence" value="ECO:0007669"/>
    <property type="project" value="UniProtKB-UniRule"/>
</dbReference>
<dbReference type="InterPro" id="IPR006600">
    <property type="entry name" value="HTH_CenpB_DNA-bd_dom"/>
</dbReference>
<dbReference type="KEGG" id="emc:129337999"/>
<dbReference type="InterPro" id="IPR007889">
    <property type="entry name" value="HTH_Psq"/>
</dbReference>
<dbReference type="InterPro" id="IPR001387">
    <property type="entry name" value="Cro/C1-type_HTH"/>
</dbReference>
<feature type="compositionally biased region" description="Basic and acidic residues" evidence="6">
    <location>
        <begin position="305"/>
        <end position="318"/>
    </location>
</feature>
<feature type="domain" description="HTH CENPB-type" evidence="9">
    <location>
        <begin position="236"/>
        <end position="304"/>
    </location>
</feature>
<keyword evidence="4" id="KW-0479">Metal-binding</keyword>
<dbReference type="InterPro" id="IPR013087">
    <property type="entry name" value="Znf_C2H2_type"/>
</dbReference>
<reference evidence="11" key="1">
    <citation type="submission" date="2025-08" db="UniProtKB">
        <authorList>
            <consortium name="RefSeq"/>
        </authorList>
    </citation>
    <scope>IDENTIFICATION</scope>
    <source>
        <tissue evidence="11">Blood</tissue>
    </source>
</reference>
<dbReference type="GO" id="GO:0008270">
    <property type="term" value="F:zinc ion binding"/>
    <property type="evidence" value="ECO:0007669"/>
    <property type="project" value="UniProtKB-KW"/>
</dbReference>
<dbReference type="InterPro" id="IPR050863">
    <property type="entry name" value="CenT-Element_Derived"/>
</dbReference>
<dbReference type="PROSITE" id="PS00028">
    <property type="entry name" value="ZINC_FINGER_C2H2_1"/>
    <property type="match status" value="1"/>
</dbReference>
<dbReference type="Pfam" id="PF03184">
    <property type="entry name" value="DDE_1"/>
    <property type="match status" value="1"/>
</dbReference>
<dbReference type="Pfam" id="PF04218">
    <property type="entry name" value="CENP-B_N"/>
    <property type="match status" value="1"/>
</dbReference>
<evidence type="ECO:0000313" key="10">
    <source>
        <dbReference type="Proteomes" id="UP001190640"/>
    </source>
</evidence>
<organism evidence="10 11">
    <name type="scientific">Eublepharis macularius</name>
    <name type="common">Leopard gecko</name>
    <name type="synonym">Cyrtodactylus macularius</name>
    <dbReference type="NCBI Taxonomy" id="481883"/>
    <lineage>
        <taxon>Eukaryota</taxon>
        <taxon>Metazoa</taxon>
        <taxon>Chordata</taxon>
        <taxon>Craniata</taxon>
        <taxon>Vertebrata</taxon>
        <taxon>Euteleostomi</taxon>
        <taxon>Lepidosauria</taxon>
        <taxon>Squamata</taxon>
        <taxon>Bifurcata</taxon>
        <taxon>Gekkota</taxon>
        <taxon>Eublepharidae</taxon>
        <taxon>Eublepharinae</taxon>
        <taxon>Eublepharis</taxon>
    </lineage>
</organism>
<accession>A0AA97LAW1</accession>
<dbReference type="PANTHER" id="PTHR19303">
    <property type="entry name" value="TRANSPOSON"/>
    <property type="match status" value="1"/>
</dbReference>
<evidence type="ECO:0000256" key="6">
    <source>
        <dbReference type="SAM" id="MobiDB-lite"/>
    </source>
</evidence>
<evidence type="ECO:0000259" key="8">
    <source>
        <dbReference type="PROSITE" id="PS50960"/>
    </source>
</evidence>
<dbReference type="Gene3D" id="1.10.10.60">
    <property type="entry name" value="Homeodomain-like"/>
    <property type="match status" value="1"/>
</dbReference>
<feature type="region of interest" description="Disordered" evidence="6">
    <location>
        <begin position="299"/>
        <end position="318"/>
    </location>
</feature>
<name>A0AA97LAW1_EUBMA</name>
<keyword evidence="4" id="KW-0862">Zinc</keyword>
<evidence type="ECO:0000256" key="2">
    <source>
        <dbReference type="ARBA" id="ARBA00023125"/>
    </source>
</evidence>
<feature type="DNA-binding region" description="H-T-H motif" evidence="5">
    <location>
        <begin position="201"/>
        <end position="221"/>
    </location>
</feature>
<dbReference type="PROSITE" id="PS50960">
    <property type="entry name" value="HTH_PSQ"/>
    <property type="match status" value="1"/>
</dbReference>
<dbReference type="GO" id="GO:0005634">
    <property type="term" value="C:nucleus"/>
    <property type="evidence" value="ECO:0007669"/>
    <property type="project" value="UniProtKB-SubCell"/>
</dbReference>
<feature type="compositionally biased region" description="Basic and acidic residues" evidence="6">
    <location>
        <begin position="14"/>
        <end position="25"/>
    </location>
</feature>
<keyword evidence="4" id="KW-0863">Zinc-finger</keyword>
<feature type="region of interest" description="Disordered" evidence="6">
    <location>
        <begin position="1"/>
        <end position="58"/>
    </location>
</feature>
<sequence length="670" mass="74522">MSPEGKAQLDTCSGEDRHPKRVKEEEGLEMQEAAANPLPGKATKNGFHHHPVSGKSLVEPHLLDPAAAGEEGVLMERRGGSGHSPRGFGTCRAPVGEMPHWCLECGKNFGPKAGLEKHQLNHAGQCPYICSDCGRSFTEHVALPSCRGACPAGSSFSHAGCRQKGLPPPSEVVAHRKERKELSLQEKVRVLEMLEGPKVSQSELAKRFGVSQPQICRIIKNKERILAEWCKNGNLGRKRKLEGKGAANGAALLQWLEQSCVPSLPTNGRQLQEEAMSLSETLGKPELCSWLAGFKSRQKPAQGRARTERQKGERPEEERWENMVLPHFLSRYDPPNVYTCGETGLLFRATPEELAMEQRADAKDQLTVLLCTNLDASDKRDTLIVGKGPKPFCFQGVSTEELPVTYRASSRAWMTAAIFSEWLRKFNEDMKRKQRSVVLFLVQCAAHPAAELSNVKMVFLPPQSSSIRPLERGIIQSFKCHYRRRMLIRLLAVLDSLSPTSPSKLSRPLTLWDAIHMIIQAWSEVCPQTVTNSFRAAGFGVTPRIPAPPGDVVRALGFMNQEQFERFVLVDEGLECFGEQDGAEMASGDQRSEEPTCATAEEEDRAEDFIVPSCPSKAEVMESLAKLRRYFECHALSPAMFQKFYKLEDMVHGMSLAHMQVSRLKALNKE</sequence>
<proteinExistence type="predicted"/>
<dbReference type="InterPro" id="IPR009057">
    <property type="entry name" value="Homeodomain-like_sf"/>
</dbReference>
<dbReference type="InterPro" id="IPR004875">
    <property type="entry name" value="DDE_SF_endonuclease_dom"/>
</dbReference>
<dbReference type="CDD" id="cd00093">
    <property type="entry name" value="HTH_XRE"/>
    <property type="match status" value="1"/>
</dbReference>
<evidence type="ECO:0000259" key="9">
    <source>
        <dbReference type="PROSITE" id="PS51253"/>
    </source>
</evidence>
<evidence type="ECO:0000313" key="11">
    <source>
        <dbReference type="RefSeq" id="XP_054848011.1"/>
    </source>
</evidence>
<dbReference type="SUPFAM" id="SSF57667">
    <property type="entry name" value="beta-beta-alpha zinc fingers"/>
    <property type="match status" value="1"/>
</dbReference>
<evidence type="ECO:0000259" key="7">
    <source>
        <dbReference type="PROSITE" id="PS50157"/>
    </source>
</evidence>
<dbReference type="GeneID" id="129337999"/>
<comment type="subcellular location">
    <subcellularLocation>
        <location evidence="1 5">Nucleus</location>
    </subcellularLocation>
</comment>
<dbReference type="AlphaFoldDB" id="A0AA97LAW1"/>
<evidence type="ECO:0000256" key="5">
    <source>
        <dbReference type="PROSITE-ProRule" id="PRU00320"/>
    </source>
</evidence>
<keyword evidence="10" id="KW-1185">Reference proteome</keyword>
<dbReference type="PANTHER" id="PTHR19303:SF36">
    <property type="entry name" value="TIGGER TRANSPOSABLE ELEMENT-DERIVED PROTEIN 3"/>
    <property type="match status" value="1"/>
</dbReference>
<protein>
    <submittedName>
        <fullName evidence="11">Tigger transposable element-derived protein 3-like</fullName>
    </submittedName>
</protein>
<feature type="domain" description="HTH psq-type" evidence="8">
    <location>
        <begin position="173"/>
        <end position="225"/>
    </location>
</feature>
<dbReference type="PROSITE" id="PS50157">
    <property type="entry name" value="ZINC_FINGER_C2H2_2"/>
    <property type="match status" value="1"/>
</dbReference>
<feature type="domain" description="C2H2-type" evidence="7">
    <location>
        <begin position="100"/>
        <end position="127"/>
    </location>
</feature>
<keyword evidence="2 5" id="KW-0238">DNA-binding</keyword>
<dbReference type="InterPro" id="IPR036236">
    <property type="entry name" value="Znf_C2H2_sf"/>
</dbReference>
<evidence type="ECO:0000256" key="3">
    <source>
        <dbReference type="ARBA" id="ARBA00023242"/>
    </source>
</evidence>
<dbReference type="RefSeq" id="XP_054848011.1">
    <property type="nucleotide sequence ID" value="XM_054992036.1"/>
</dbReference>
<dbReference type="Proteomes" id="UP001190640">
    <property type="component" value="Chromosome 11"/>
</dbReference>
<dbReference type="SUPFAM" id="SSF46689">
    <property type="entry name" value="Homeodomain-like"/>
    <property type="match status" value="1"/>
</dbReference>